<evidence type="ECO:0000259" key="1">
    <source>
        <dbReference type="SMART" id="SM00849"/>
    </source>
</evidence>
<accession>A0A2Z2MFD6</accession>
<protein>
    <submittedName>
        <fullName evidence="2">MBL fold hydrolase</fullName>
    </submittedName>
</protein>
<reference evidence="2 3" key="1">
    <citation type="submission" date="2016-03" db="EMBL/GenBank/DDBJ databases">
        <title>Complete genome sequence of Thermococcus profundus strain DT5432.</title>
        <authorList>
            <person name="Oger P.M."/>
        </authorList>
    </citation>
    <scope>NUCLEOTIDE SEQUENCE [LARGE SCALE GENOMIC DNA]</scope>
    <source>
        <strain evidence="2 3">DT 5432</strain>
    </source>
</reference>
<dbReference type="Proteomes" id="UP000250179">
    <property type="component" value="Chromosome"/>
</dbReference>
<feature type="domain" description="Metallo-beta-lactamase" evidence="1">
    <location>
        <begin position="19"/>
        <end position="191"/>
    </location>
</feature>
<dbReference type="PANTHER" id="PTHR13754">
    <property type="entry name" value="METALLO-BETA-LACTAMASE SUPERFAMILY PROTEIN"/>
    <property type="match status" value="1"/>
</dbReference>
<organism evidence="2 3">
    <name type="scientific">Thermococcus profundus</name>
    <dbReference type="NCBI Taxonomy" id="49899"/>
    <lineage>
        <taxon>Archaea</taxon>
        <taxon>Methanobacteriati</taxon>
        <taxon>Methanobacteriota</taxon>
        <taxon>Thermococci</taxon>
        <taxon>Thermococcales</taxon>
        <taxon>Thermococcaceae</taxon>
        <taxon>Thermococcus</taxon>
    </lineage>
</organism>
<dbReference type="OrthoDB" id="7773at2157"/>
<sequence>MRLVVLNDNVPAEGLINDWGWSVLVEGKERFIFDADTNPLVLAHNSKALGVSLKGLDFTFLSHWHYDHYGGLPYIAELNPGIKLYAPPGNRAMALRRGFDSIGVFKAGEIADGVWTSGPLEDFEQALGMETASGLIVIVGCSHPGVDRLTRAILDVSGYDRAYLVIGGFHGPSKRTLDRLAEMADFIAPAHCSGDFAKEYVRRTYPEKFVGVKTGTIIEL</sequence>
<evidence type="ECO:0000313" key="2">
    <source>
        <dbReference type="EMBL" id="ASJ03452.1"/>
    </source>
</evidence>
<dbReference type="InterPro" id="IPR001279">
    <property type="entry name" value="Metallo-B-lactamas"/>
</dbReference>
<dbReference type="GO" id="GO:0016740">
    <property type="term" value="F:transferase activity"/>
    <property type="evidence" value="ECO:0007669"/>
    <property type="project" value="TreeGrafter"/>
</dbReference>
<name>A0A2Z2MFD6_THEPR</name>
<dbReference type="Pfam" id="PF00753">
    <property type="entry name" value="Lactamase_B"/>
    <property type="match status" value="1"/>
</dbReference>
<dbReference type="EMBL" id="CP014862">
    <property type="protein sequence ID" value="ASJ03452.1"/>
    <property type="molecule type" value="Genomic_DNA"/>
</dbReference>
<gene>
    <name evidence="2" type="ORF">A3L09_09360</name>
</gene>
<dbReference type="SUPFAM" id="SSF56281">
    <property type="entry name" value="Metallo-hydrolase/oxidoreductase"/>
    <property type="match status" value="1"/>
</dbReference>
<dbReference type="CDD" id="cd07713">
    <property type="entry name" value="DHPS-like_MBL-fold"/>
    <property type="match status" value="1"/>
</dbReference>
<dbReference type="InterPro" id="IPR052926">
    <property type="entry name" value="Metallo-beta-lactamase_dom"/>
</dbReference>
<dbReference type="InterPro" id="IPR041712">
    <property type="entry name" value="DHPS-like_MBL-fold"/>
</dbReference>
<proteinExistence type="predicted"/>
<dbReference type="Gene3D" id="3.60.15.10">
    <property type="entry name" value="Ribonuclease Z/Hydroxyacylglutathione hydrolase-like"/>
    <property type="match status" value="2"/>
</dbReference>
<evidence type="ECO:0000313" key="3">
    <source>
        <dbReference type="Proteomes" id="UP000250179"/>
    </source>
</evidence>
<dbReference type="GO" id="GO:0016787">
    <property type="term" value="F:hydrolase activity"/>
    <property type="evidence" value="ECO:0007669"/>
    <property type="project" value="UniProtKB-KW"/>
</dbReference>
<keyword evidence="2" id="KW-0378">Hydrolase</keyword>
<keyword evidence="3" id="KW-1185">Reference proteome</keyword>
<dbReference type="KEGG" id="tprf:A3L09_09360"/>
<dbReference type="PANTHER" id="PTHR13754:SF13">
    <property type="entry name" value="METALLO-BETA-LACTAMASE SUPERFAMILY PROTEIN (AFU_ORTHOLOGUE AFUA_3G07630)"/>
    <property type="match status" value="1"/>
</dbReference>
<dbReference type="GeneID" id="33320623"/>
<dbReference type="InterPro" id="IPR036866">
    <property type="entry name" value="RibonucZ/Hydroxyglut_hydro"/>
</dbReference>
<dbReference type="AlphaFoldDB" id="A0A2Z2MFD6"/>
<dbReference type="SMART" id="SM00849">
    <property type="entry name" value="Lactamase_B"/>
    <property type="match status" value="1"/>
</dbReference>
<dbReference type="RefSeq" id="WP_088858709.1">
    <property type="nucleotide sequence ID" value="NZ_CP014862.1"/>
</dbReference>